<keyword evidence="3" id="KW-1185">Reference proteome</keyword>
<protein>
    <submittedName>
        <fullName evidence="2">Uncharacterized protein</fullName>
    </submittedName>
</protein>
<sequence length="563" mass="63245">MLPKRPRIDIPIWGKFHKVLIEFAKQTYHDKQSTGNMYERYLEGLKALKSADSDLHCSAYILAEAINNLNIHLNPRQSNRGGGEDVVKEVGEARNETKQDEEIKDTRCVKYKSSSVSSGRIAQLGDTYGIEINLQDYWRALVDTPVVWSVATDQKILIAKSAWGVTRMRVDTADNLLIQFACPLNLTVDHRVTGTAAFVRLNHPIMLSFNDFTSIPKSIENQVPPSSSPTLQDGSSSIETSTPPREPDESSETMPLIETSQNATVESPAQLEGIQRRRDELSFFTLVWHGHNISDVDDVTCFHLIYSDVVRLNKAMVRLAKMCRHGRRKDEIYPRSAFLKSSTESSIGDSVTSRGIMTSATVPITVPAPASASAAATPAAAAPAATPAAPAAAPATVPPVSTLASPAEQLDIAEFKKEEEGLEESWESWEPDRIAQTIVRWWSRHHRNTCAIVLEISALSKELEEEVRPVQPDHLTRPREVAPAHQCECKPSFYTETKDRVAPEDLFASPEIMERFYLKTYADEVDFIEWIFRFVRFTENRIRVVPKIAEEMLPWDRKRAYVI</sequence>
<feature type="compositionally biased region" description="Polar residues" evidence="1">
    <location>
        <begin position="220"/>
        <end position="243"/>
    </location>
</feature>
<dbReference type="Proteomes" id="UP001329825">
    <property type="component" value="Chromosome 11"/>
</dbReference>
<organism evidence="2 3">
    <name type="scientific">Kwoniella shivajii</name>
    <dbReference type="NCBI Taxonomy" id="564305"/>
    <lineage>
        <taxon>Eukaryota</taxon>
        <taxon>Fungi</taxon>
        <taxon>Dikarya</taxon>
        <taxon>Basidiomycota</taxon>
        <taxon>Agaricomycotina</taxon>
        <taxon>Tremellomycetes</taxon>
        <taxon>Tremellales</taxon>
        <taxon>Cryptococcaceae</taxon>
        <taxon>Kwoniella</taxon>
    </lineage>
</organism>
<name>A0ABZ1DC00_9TREE</name>
<dbReference type="EMBL" id="CP141891">
    <property type="protein sequence ID" value="WRT70506.1"/>
    <property type="molecule type" value="Genomic_DNA"/>
</dbReference>
<feature type="region of interest" description="Disordered" evidence="1">
    <location>
        <begin position="220"/>
        <end position="253"/>
    </location>
</feature>
<gene>
    <name evidence="2" type="ORF">IL334_007504</name>
</gene>
<proteinExistence type="predicted"/>
<dbReference type="GeneID" id="87959634"/>
<reference evidence="2 3" key="1">
    <citation type="submission" date="2024-01" db="EMBL/GenBank/DDBJ databases">
        <title>Comparative genomics of Cryptococcus and Kwoniella reveals pathogenesis evolution and contrasting modes of karyotype evolution via chromosome fusion or intercentromeric recombination.</title>
        <authorList>
            <person name="Coelho M.A."/>
            <person name="David-Palma M."/>
            <person name="Shea T."/>
            <person name="Bowers K."/>
            <person name="McGinley-Smith S."/>
            <person name="Mohammad A.W."/>
            <person name="Gnirke A."/>
            <person name="Yurkov A.M."/>
            <person name="Nowrousian M."/>
            <person name="Sun S."/>
            <person name="Cuomo C.A."/>
            <person name="Heitman J."/>
        </authorList>
    </citation>
    <scope>NUCLEOTIDE SEQUENCE [LARGE SCALE GENOMIC DNA]</scope>
    <source>
        <strain evidence="2">CBS 11374</strain>
    </source>
</reference>
<evidence type="ECO:0000256" key="1">
    <source>
        <dbReference type="SAM" id="MobiDB-lite"/>
    </source>
</evidence>
<evidence type="ECO:0000313" key="3">
    <source>
        <dbReference type="Proteomes" id="UP001329825"/>
    </source>
</evidence>
<dbReference type="RefSeq" id="XP_062795245.1">
    <property type="nucleotide sequence ID" value="XM_062939194.1"/>
</dbReference>
<evidence type="ECO:0000313" key="2">
    <source>
        <dbReference type="EMBL" id="WRT70506.1"/>
    </source>
</evidence>
<accession>A0ABZ1DC00</accession>